<evidence type="ECO:0000259" key="3">
    <source>
        <dbReference type="Pfam" id="PF18962"/>
    </source>
</evidence>
<evidence type="ECO:0000313" key="4">
    <source>
        <dbReference type="EMBL" id="GGZ85061.1"/>
    </source>
</evidence>
<name>A0A918VB64_9FLAO</name>
<reference evidence="4" key="1">
    <citation type="journal article" date="2014" name="Int. J. Syst. Evol. Microbiol.">
        <title>Complete genome sequence of Corynebacterium casei LMG S-19264T (=DSM 44701T), isolated from a smear-ripened cheese.</title>
        <authorList>
            <consortium name="US DOE Joint Genome Institute (JGI-PGF)"/>
            <person name="Walter F."/>
            <person name="Albersmeier A."/>
            <person name="Kalinowski J."/>
            <person name="Ruckert C."/>
        </authorList>
    </citation>
    <scope>NUCLEOTIDE SEQUENCE</scope>
    <source>
        <strain evidence="4">KCTC 12710</strain>
    </source>
</reference>
<feature type="domain" description="Secretion system C-terminal sorting" evidence="3">
    <location>
        <begin position="41"/>
        <end position="112"/>
    </location>
</feature>
<evidence type="ECO:0000256" key="2">
    <source>
        <dbReference type="SAM" id="SignalP"/>
    </source>
</evidence>
<evidence type="ECO:0000256" key="1">
    <source>
        <dbReference type="ARBA" id="ARBA00022729"/>
    </source>
</evidence>
<dbReference type="InterPro" id="IPR026444">
    <property type="entry name" value="Secre_tail"/>
</dbReference>
<evidence type="ECO:0000313" key="5">
    <source>
        <dbReference type="Proteomes" id="UP000636004"/>
    </source>
</evidence>
<gene>
    <name evidence="4" type="ORF">GCM10007028_23990</name>
</gene>
<dbReference type="NCBIfam" id="TIGR04183">
    <property type="entry name" value="Por_Secre_tail"/>
    <property type="match status" value="1"/>
</dbReference>
<dbReference type="EMBL" id="BMWZ01000005">
    <property type="protein sequence ID" value="GGZ85061.1"/>
    <property type="molecule type" value="Genomic_DNA"/>
</dbReference>
<keyword evidence="1 2" id="KW-0732">Signal</keyword>
<reference evidence="4" key="2">
    <citation type="submission" date="2020-09" db="EMBL/GenBank/DDBJ databases">
        <authorList>
            <person name="Sun Q."/>
            <person name="Kim S."/>
        </authorList>
    </citation>
    <scope>NUCLEOTIDE SEQUENCE</scope>
    <source>
        <strain evidence="4">KCTC 12710</strain>
    </source>
</reference>
<keyword evidence="5" id="KW-1185">Reference proteome</keyword>
<sequence length="113" mass="13018">MLRKFFLFLITVIAFFSVQINGAQNRGLQEGFDQNIQGLTIYPNPAYSSGKLIYITSERNALKHIEFYDVLGKRIFNTKITGRELDISNLKKGVYIIKVTENTKSETRKLVIR</sequence>
<accession>A0A918VB64</accession>
<dbReference type="Pfam" id="PF18962">
    <property type="entry name" value="Por_Secre_tail"/>
    <property type="match status" value="1"/>
</dbReference>
<protein>
    <submittedName>
        <fullName evidence="4">T9SS C-terminal target domain-containing protein</fullName>
    </submittedName>
</protein>
<comment type="caution">
    <text evidence="4">The sequence shown here is derived from an EMBL/GenBank/DDBJ whole genome shotgun (WGS) entry which is preliminary data.</text>
</comment>
<proteinExistence type="predicted"/>
<organism evidence="4 5">
    <name type="scientific">Algibacter mikhailovii</name>
    <dbReference type="NCBI Taxonomy" id="425498"/>
    <lineage>
        <taxon>Bacteria</taxon>
        <taxon>Pseudomonadati</taxon>
        <taxon>Bacteroidota</taxon>
        <taxon>Flavobacteriia</taxon>
        <taxon>Flavobacteriales</taxon>
        <taxon>Flavobacteriaceae</taxon>
        <taxon>Algibacter</taxon>
    </lineage>
</organism>
<feature type="chain" id="PRO_5036712789" evidence="2">
    <location>
        <begin position="23"/>
        <end position="113"/>
    </location>
</feature>
<dbReference type="Proteomes" id="UP000636004">
    <property type="component" value="Unassembled WGS sequence"/>
</dbReference>
<feature type="signal peptide" evidence="2">
    <location>
        <begin position="1"/>
        <end position="22"/>
    </location>
</feature>
<dbReference type="AlphaFoldDB" id="A0A918VB64"/>
<dbReference type="RefSeq" id="WP_189361054.1">
    <property type="nucleotide sequence ID" value="NZ_BMWZ01000005.1"/>
</dbReference>